<gene>
    <name evidence="2" type="ORF">SAMN04490357_6730</name>
</gene>
<name>A0A1H5FMA2_9ACTN</name>
<dbReference type="EMBL" id="FNTD01000004">
    <property type="protein sequence ID" value="SEE04537.1"/>
    <property type="molecule type" value="Genomic_DNA"/>
</dbReference>
<sequence>MKADSSTYSLTEHEWPALAADTINLADAHARHALSPSSVRRISEVTQDLLADVGPDYFEAETWFRQALARHTGQRYPVHSSYLTYSASIALDVIAKYLRTVHGPIGMITPTFDSVPALFARSGLQMVPVPESRILPSCDTGFLDSLGLGALVVVAPNNPTGAVLAPGQALALVEWAARNRTLLVLDASFRMFDPGLKLDIVELANGIGADVMTVDDTGKTIPLHDTKVGVLTATRTLAPDLGSICTDVLLNVSELNIRMLAALLEDDGQHGEAARARAVAATNQRSLEQRFGLTLDPTDERTFQRTVAWLHLGRRRDAVVDACRTRSVTVLPGDRFYWDRDRGDTGNPGSQWIRVPLLRDEDLFGLGLDALDSAWRSVDALGETV</sequence>
<dbReference type="AlphaFoldDB" id="A0A1H5FMA2"/>
<dbReference type="GO" id="GO:0030170">
    <property type="term" value="F:pyridoxal phosphate binding"/>
    <property type="evidence" value="ECO:0007669"/>
    <property type="project" value="InterPro"/>
</dbReference>
<dbReference type="InterPro" id="IPR004839">
    <property type="entry name" value="Aminotransferase_I/II_large"/>
</dbReference>
<evidence type="ECO:0000313" key="2">
    <source>
        <dbReference type="EMBL" id="SEE04537.1"/>
    </source>
</evidence>
<feature type="domain" description="Aminotransferase class I/classII large" evidence="1">
    <location>
        <begin position="64"/>
        <end position="354"/>
    </location>
</feature>
<organism evidence="2 3">
    <name type="scientific">Streptomyces misionensis</name>
    <dbReference type="NCBI Taxonomy" id="67331"/>
    <lineage>
        <taxon>Bacteria</taxon>
        <taxon>Bacillati</taxon>
        <taxon>Actinomycetota</taxon>
        <taxon>Actinomycetes</taxon>
        <taxon>Kitasatosporales</taxon>
        <taxon>Streptomycetaceae</taxon>
        <taxon>Streptomyces</taxon>
    </lineage>
</organism>
<keyword evidence="2" id="KW-0032">Aminotransferase</keyword>
<dbReference type="GeneID" id="95515757"/>
<dbReference type="GO" id="GO:0008483">
    <property type="term" value="F:transaminase activity"/>
    <property type="evidence" value="ECO:0007669"/>
    <property type="project" value="UniProtKB-KW"/>
</dbReference>
<dbReference type="InterPro" id="IPR015421">
    <property type="entry name" value="PyrdxlP-dep_Trfase_major"/>
</dbReference>
<dbReference type="InterPro" id="IPR015422">
    <property type="entry name" value="PyrdxlP-dep_Trfase_small"/>
</dbReference>
<dbReference type="Pfam" id="PF00155">
    <property type="entry name" value="Aminotran_1_2"/>
    <property type="match status" value="1"/>
</dbReference>
<protein>
    <submittedName>
        <fullName evidence="2">Aspartate/methionine/tyrosine aminotransferase</fullName>
    </submittedName>
</protein>
<dbReference type="Gene3D" id="3.90.1150.10">
    <property type="entry name" value="Aspartate Aminotransferase, domain 1"/>
    <property type="match status" value="1"/>
</dbReference>
<dbReference type="SUPFAM" id="SSF53383">
    <property type="entry name" value="PLP-dependent transferases"/>
    <property type="match status" value="1"/>
</dbReference>
<dbReference type="Gene3D" id="3.40.640.10">
    <property type="entry name" value="Type I PLP-dependent aspartate aminotransferase-like (Major domain)"/>
    <property type="match status" value="1"/>
</dbReference>
<dbReference type="Proteomes" id="UP000182375">
    <property type="component" value="Unassembled WGS sequence"/>
</dbReference>
<dbReference type="RefSeq" id="WP_070026076.1">
    <property type="nucleotide sequence ID" value="NZ_FNTD01000004.1"/>
</dbReference>
<accession>A0A1H5FMA2</accession>
<keyword evidence="2" id="KW-0808">Transferase</keyword>
<evidence type="ECO:0000313" key="3">
    <source>
        <dbReference type="Proteomes" id="UP000182375"/>
    </source>
</evidence>
<dbReference type="STRING" id="67331.SAMN04490357_6730"/>
<proteinExistence type="predicted"/>
<dbReference type="InterPro" id="IPR015424">
    <property type="entry name" value="PyrdxlP-dep_Trfase"/>
</dbReference>
<evidence type="ECO:0000259" key="1">
    <source>
        <dbReference type="Pfam" id="PF00155"/>
    </source>
</evidence>
<reference evidence="2 3" key="1">
    <citation type="submission" date="2016-10" db="EMBL/GenBank/DDBJ databases">
        <authorList>
            <person name="de Groot N.N."/>
        </authorList>
    </citation>
    <scope>NUCLEOTIDE SEQUENCE [LARGE SCALE GENOMIC DNA]</scope>
    <source>
        <strain evidence="2 3">DSM 40306</strain>
    </source>
</reference>